<evidence type="ECO:0000313" key="2">
    <source>
        <dbReference type="Proteomes" id="UP000744676"/>
    </source>
</evidence>
<evidence type="ECO:0000313" key="1">
    <source>
        <dbReference type="EMBL" id="KAF5098890.1"/>
    </source>
</evidence>
<sequence length="427" mass="48578">MKMRKPINGTATTTTITKPTITTTKSTINNNTSNENTASTTAQKPSSALTTASKATRKLLQPINKKSSTAIIAAEDRKTKPVEPKPSVSTTTARPSLKRRAEDDEENNENEPPVPSIATSKETIEKDVHVAKRARTVSWDDLDTEDLDDPLMVAEYTDDIFDYLYELEPKYMPNPNYMDDQHELEWQQRGVLLDWLVEVHAKLHLLPETLFLATNLIDRFMTLRVVNLDKIQLVGVTALLLAAKYEEVFPPALNHFAYLTGGNFDESDIIGAEKFMLQILEFELSYPNPLNFLRRISKADDYDVQSRSFGKYFLEIAMIDHHFISYPPSVQAAVSMYIARTILKRPEWNANLVHYSGDYSEKTVRKVAKHLVRYLASPVEHEALFKKYASKRYFKASLIARQWAKANWRSFLSDDEKKETSTASSTA</sequence>
<organism evidence="1 2">
    <name type="scientific">Geotrichum galactomycetum</name>
    <dbReference type="NCBI Taxonomy" id="27317"/>
    <lineage>
        <taxon>Eukaryota</taxon>
        <taxon>Fungi</taxon>
        <taxon>Dikarya</taxon>
        <taxon>Ascomycota</taxon>
        <taxon>Saccharomycotina</taxon>
        <taxon>Dipodascomycetes</taxon>
        <taxon>Dipodascales</taxon>
        <taxon>Dipodascaceae</taxon>
        <taxon>Geotrichum</taxon>
    </lineage>
</organism>
<proteinExistence type="predicted"/>
<comment type="caution">
    <text evidence="1">The sequence shown here is derived from an EMBL/GenBank/DDBJ whole genome shotgun (WGS) entry which is preliminary data.</text>
</comment>
<name>A0ACB6V5U2_9ASCO</name>
<reference evidence="1 2" key="1">
    <citation type="journal article" date="2020" name="Front. Microbiol.">
        <title>Phenotypic and Genetic Characterization of the Cheese Ripening Yeast Geotrichum candidum.</title>
        <authorList>
            <person name="Perkins V."/>
            <person name="Vignola S."/>
            <person name="Lessard M.H."/>
            <person name="Plante P.L."/>
            <person name="Corbeil J."/>
            <person name="Dugat-Bony E."/>
            <person name="Frenette M."/>
            <person name="Labrie S."/>
        </authorList>
    </citation>
    <scope>NUCLEOTIDE SEQUENCE [LARGE SCALE GENOMIC DNA]</scope>
    <source>
        <strain evidence="1 2">LMA-1147</strain>
    </source>
</reference>
<gene>
    <name evidence="1" type="ORF">D0Z00_001876</name>
</gene>
<dbReference type="Proteomes" id="UP000744676">
    <property type="component" value="Unassembled WGS sequence"/>
</dbReference>
<accession>A0ACB6V5U2</accession>
<dbReference type="EMBL" id="QVQA01000040">
    <property type="protein sequence ID" value="KAF5098890.1"/>
    <property type="molecule type" value="Genomic_DNA"/>
</dbReference>
<keyword evidence="2" id="KW-1185">Reference proteome</keyword>
<protein>
    <submittedName>
        <fullName evidence="1">Uncharacterized protein</fullName>
    </submittedName>
</protein>